<sequence>MYKVKEIHGNIVKLGFYYPAEKRERSPSFDNGPTICWVATITLTIEIFESRIRLSEFRYVSKKRKNEKKKGLAEEVNESILHAAFVPFGDFKDAKTPLDQASLKHRAFYFAMAGALIDVNPTLILKNELDIVIPTIRNLDFLEMGGRTSSPTT</sequence>
<reference evidence="1" key="1">
    <citation type="journal article" date="2019" name="Science">
        <title>Mutation of a bHLH transcription factor allowed almond domestication.</title>
        <authorList>
            <person name="Sanchez-Perez R."/>
            <person name="Pavan S."/>
            <person name="Mazzeo R."/>
            <person name="Moldovan C."/>
            <person name="Aiese Cigliano R."/>
            <person name="Del Cueto J."/>
            <person name="Ricciardi F."/>
            <person name="Lotti C."/>
            <person name="Ricciardi L."/>
            <person name="Dicenta F."/>
            <person name="Lopez-Marques R.L."/>
            <person name="Lindberg Moller B."/>
        </authorList>
    </citation>
    <scope>NUCLEOTIDE SEQUENCE</scope>
</reference>
<organism evidence="1">
    <name type="scientific">Prunus dulcis</name>
    <name type="common">Almond</name>
    <name type="synonym">Amygdalus dulcis</name>
    <dbReference type="NCBI Taxonomy" id="3755"/>
    <lineage>
        <taxon>Eukaryota</taxon>
        <taxon>Viridiplantae</taxon>
        <taxon>Streptophyta</taxon>
        <taxon>Embryophyta</taxon>
        <taxon>Tracheophyta</taxon>
        <taxon>Spermatophyta</taxon>
        <taxon>Magnoliopsida</taxon>
        <taxon>eudicotyledons</taxon>
        <taxon>Gunneridae</taxon>
        <taxon>Pentapetalae</taxon>
        <taxon>rosids</taxon>
        <taxon>fabids</taxon>
        <taxon>Rosales</taxon>
        <taxon>Rosaceae</taxon>
        <taxon>Amygdaloideae</taxon>
        <taxon>Amygdaleae</taxon>
        <taxon>Prunus</taxon>
    </lineage>
</organism>
<dbReference type="PANTHER" id="PTHR48037:SF1">
    <property type="entry name" value="RRM DOMAIN-CONTAINING PROTEIN"/>
    <property type="match status" value="1"/>
</dbReference>
<evidence type="ECO:0000313" key="1">
    <source>
        <dbReference type="EMBL" id="BBG94344.1"/>
    </source>
</evidence>
<name>A0A4Y1QR57_PRUDU</name>
<accession>A0A4Y1QR57</accession>
<protein>
    <submittedName>
        <fullName evidence="1">ATPase E1</fullName>
    </submittedName>
</protein>
<dbReference type="AlphaFoldDB" id="A0A4Y1QR57"/>
<dbReference type="PANTHER" id="PTHR48037">
    <property type="entry name" value="ATPASE E1"/>
    <property type="match status" value="1"/>
</dbReference>
<proteinExistence type="predicted"/>
<dbReference type="EMBL" id="AP019297">
    <property type="protein sequence ID" value="BBG94344.1"/>
    <property type="molecule type" value="Genomic_DNA"/>
</dbReference>
<gene>
    <name evidence="1" type="ORF">Prudu_002601</name>
</gene>